<dbReference type="EMBL" id="LAZR01002382">
    <property type="protein sequence ID" value="KKN30772.1"/>
    <property type="molecule type" value="Genomic_DNA"/>
</dbReference>
<sequence>MTTRRTTMQETIDAARRPMTIEEERVYAKTNREWQPGRELGPQPILDSLVVKEWLDGAYSILVGCWVYQRRHSLDRDA</sequence>
<gene>
    <name evidence="1" type="ORF">LCGC14_0830770</name>
</gene>
<accession>A0A0F9Q1C9</accession>
<evidence type="ECO:0000313" key="1">
    <source>
        <dbReference type="EMBL" id="KKN30772.1"/>
    </source>
</evidence>
<proteinExistence type="predicted"/>
<organism evidence="1">
    <name type="scientific">marine sediment metagenome</name>
    <dbReference type="NCBI Taxonomy" id="412755"/>
    <lineage>
        <taxon>unclassified sequences</taxon>
        <taxon>metagenomes</taxon>
        <taxon>ecological metagenomes</taxon>
    </lineage>
</organism>
<dbReference type="AlphaFoldDB" id="A0A0F9Q1C9"/>
<comment type="caution">
    <text evidence="1">The sequence shown here is derived from an EMBL/GenBank/DDBJ whole genome shotgun (WGS) entry which is preliminary data.</text>
</comment>
<reference evidence="1" key="1">
    <citation type="journal article" date="2015" name="Nature">
        <title>Complex archaea that bridge the gap between prokaryotes and eukaryotes.</title>
        <authorList>
            <person name="Spang A."/>
            <person name="Saw J.H."/>
            <person name="Jorgensen S.L."/>
            <person name="Zaremba-Niedzwiedzka K."/>
            <person name="Martijn J."/>
            <person name="Lind A.E."/>
            <person name="van Eijk R."/>
            <person name="Schleper C."/>
            <person name="Guy L."/>
            <person name="Ettema T.J."/>
        </authorList>
    </citation>
    <scope>NUCLEOTIDE SEQUENCE</scope>
</reference>
<name>A0A0F9Q1C9_9ZZZZ</name>
<protein>
    <submittedName>
        <fullName evidence="1">Uncharacterized protein</fullName>
    </submittedName>
</protein>